<dbReference type="Gene3D" id="1.20.120.1350">
    <property type="entry name" value="Pneumovirus matrix protein 2 (M2), zinc-binding domain"/>
    <property type="match status" value="1"/>
</dbReference>
<name>A0A7N0TE18_KALFE</name>
<evidence type="ECO:0000313" key="8">
    <source>
        <dbReference type="Proteomes" id="UP000594263"/>
    </source>
</evidence>
<proteinExistence type="predicted"/>
<feature type="compositionally biased region" description="Polar residues" evidence="5">
    <location>
        <begin position="315"/>
        <end position="325"/>
    </location>
</feature>
<dbReference type="InterPro" id="IPR041367">
    <property type="entry name" value="Znf-CCCH_4"/>
</dbReference>
<dbReference type="Gramene" id="Kaladp0033s0181.1.v1.1">
    <property type="protein sequence ID" value="Kaladp0033s0181.1.v1.1"/>
    <property type="gene ID" value="Kaladp0033s0181.v1.1"/>
</dbReference>
<dbReference type="OMA" id="RASDQCH"/>
<feature type="region of interest" description="Disordered" evidence="5">
    <location>
        <begin position="475"/>
        <end position="515"/>
    </location>
</feature>
<dbReference type="InterPro" id="IPR052650">
    <property type="entry name" value="Zinc_finger_CCCH"/>
</dbReference>
<feature type="region of interest" description="Disordered" evidence="5">
    <location>
        <begin position="170"/>
        <end position="200"/>
    </location>
</feature>
<keyword evidence="1 4" id="KW-0479">Metal-binding</keyword>
<feature type="region of interest" description="Disordered" evidence="5">
    <location>
        <begin position="654"/>
        <end position="728"/>
    </location>
</feature>
<sequence length="818" mass="90163">MAENDVKYPTDTKDVRSKYEVATSVREHASGNRGTWRDNSLDRGNRGFSEAGTDWDEDGGRRDFVRSPRSSWKRPLRSTSRGRSRSRSRSPIRAYRLESGVDARPRSKAEVPIQTCRDFTSGRCRRGSNCPFLHSSTHNYEDRRYDFEHREESVRGGKYSQFNASDGCYNDYNKETSEPKREYDRNSRGTSFNHGGDRDPRRSADIPCTFFAAGNCRNGKSCRFSHHISSSSSSGGRTHDGRWRTNHSPEKAGQMDRGTKFSDHVDTHTDYGKEGRSRTNRSPDRVDQGVKSSETADPNLVEYGKESHGKVVSPQPRSISSSMNSRWGNNIETSYVPPGGPTIMDKVVEVEANQSSQWKTENPGSLTRASEMKGVDNWIGDKMSPEWNPKVSSVRTVAVEEPAYAIQTSESVNHNVPPQASQLTHYVSSVTPDVLEKPNFQQGFNSINDAPTALSYDRNTGSNVVMNFNSSFLSSNSAQPGSHSGPNEAPGNLNALGQGQFSLTTSHPGNENASAIRNSTANYDMYSITSNCEDPKVSEAISGATPASNMVSQAQLAQLTDLSASLAHLLGKGQQLPQFYAALNPPNPVASLEISNGIVSQFPVESVLPHPHIGSDKPYGPVCDNALQIQPNISTMPTQYPLNPGVVRTMEDVKQEVPSRELNAGEAYKNGHAEGNLSQKPDTDSKSNKKPKSMLDESSKGKDKHAKPREGSPLENMDGVGKGDGGKKVKDTKALRDFKHGLVNFVKELLKPAWKDGQIDKEGFKTIVKKVTDKVTATIQEANIPQTPEKVNHYLSASKPKLTKLVQAYVDRHHKKQT</sequence>
<feature type="region of interest" description="Disordered" evidence="5">
    <location>
        <begin position="1"/>
        <end position="103"/>
    </location>
</feature>
<keyword evidence="2 4" id="KW-0863">Zinc-finger</keyword>
<dbReference type="InterPro" id="IPR036855">
    <property type="entry name" value="Znf_CCCH_sf"/>
</dbReference>
<feature type="compositionally biased region" description="Basic and acidic residues" evidence="5">
    <location>
        <begin position="1"/>
        <end position="45"/>
    </location>
</feature>
<protein>
    <recommendedName>
        <fullName evidence="6">C3H1-type domain-containing protein</fullName>
    </recommendedName>
</protein>
<feature type="domain" description="C3H1-type" evidence="6">
    <location>
        <begin position="110"/>
        <end position="137"/>
    </location>
</feature>
<dbReference type="Pfam" id="PF18044">
    <property type="entry name" value="zf-CCCH_4"/>
    <property type="match status" value="1"/>
</dbReference>
<dbReference type="AlphaFoldDB" id="A0A7N0TE18"/>
<dbReference type="SUPFAM" id="SSF90229">
    <property type="entry name" value="CCCH zinc finger"/>
    <property type="match status" value="2"/>
</dbReference>
<feature type="domain" description="C3H1-type" evidence="6">
    <location>
        <begin position="202"/>
        <end position="229"/>
    </location>
</feature>
<accession>A0A7N0TE18</accession>
<feature type="region of interest" description="Disordered" evidence="5">
    <location>
        <begin position="225"/>
        <end position="325"/>
    </location>
</feature>
<dbReference type="Gene3D" id="4.10.1000.10">
    <property type="entry name" value="Zinc finger, CCCH-type"/>
    <property type="match status" value="1"/>
</dbReference>
<feature type="compositionally biased region" description="Basic and acidic residues" evidence="5">
    <location>
        <begin position="237"/>
        <end position="288"/>
    </location>
</feature>
<evidence type="ECO:0000313" key="7">
    <source>
        <dbReference type="EnsemblPlants" id="Kaladp0033s0181.1.v1.1"/>
    </source>
</evidence>
<dbReference type="PANTHER" id="PTHR36886:SF8">
    <property type="entry name" value="ZINC FINGER CCCH DOMAIN-CONTAINING PROTEIN 38"/>
    <property type="match status" value="1"/>
</dbReference>
<dbReference type="PANTHER" id="PTHR36886">
    <property type="entry name" value="PROTEIN FRIGIDA-ESSENTIAL 1"/>
    <property type="match status" value="1"/>
</dbReference>
<dbReference type="GO" id="GO:0008270">
    <property type="term" value="F:zinc ion binding"/>
    <property type="evidence" value="ECO:0007669"/>
    <property type="project" value="UniProtKB-KW"/>
</dbReference>
<evidence type="ECO:0000256" key="3">
    <source>
        <dbReference type="ARBA" id="ARBA00022833"/>
    </source>
</evidence>
<dbReference type="Proteomes" id="UP000594263">
    <property type="component" value="Unplaced"/>
</dbReference>
<evidence type="ECO:0000256" key="2">
    <source>
        <dbReference type="ARBA" id="ARBA00022771"/>
    </source>
</evidence>
<feature type="compositionally biased region" description="Basic residues" evidence="5">
    <location>
        <begin position="71"/>
        <end position="90"/>
    </location>
</feature>
<feature type="zinc finger region" description="C3H1-type" evidence="4">
    <location>
        <begin position="202"/>
        <end position="229"/>
    </location>
</feature>
<dbReference type="EnsemblPlants" id="Kaladp0033s0181.1.v1.1">
    <property type="protein sequence ID" value="Kaladp0033s0181.1.v1.1"/>
    <property type="gene ID" value="Kaladp0033s0181.v1.1"/>
</dbReference>
<organism evidence="7 8">
    <name type="scientific">Kalanchoe fedtschenkoi</name>
    <name type="common">Lavender scallops</name>
    <name type="synonym">South American air plant</name>
    <dbReference type="NCBI Taxonomy" id="63787"/>
    <lineage>
        <taxon>Eukaryota</taxon>
        <taxon>Viridiplantae</taxon>
        <taxon>Streptophyta</taxon>
        <taxon>Embryophyta</taxon>
        <taxon>Tracheophyta</taxon>
        <taxon>Spermatophyta</taxon>
        <taxon>Magnoliopsida</taxon>
        <taxon>eudicotyledons</taxon>
        <taxon>Gunneridae</taxon>
        <taxon>Pentapetalae</taxon>
        <taxon>Saxifragales</taxon>
        <taxon>Crassulaceae</taxon>
        <taxon>Kalanchoe</taxon>
    </lineage>
</organism>
<dbReference type="Pfam" id="PF14608">
    <property type="entry name" value="zf-CCCH_2"/>
    <property type="match status" value="1"/>
</dbReference>
<feature type="compositionally biased region" description="Polar residues" evidence="5">
    <location>
        <begin position="495"/>
        <end position="515"/>
    </location>
</feature>
<keyword evidence="3 4" id="KW-0862">Zinc</keyword>
<feature type="compositionally biased region" description="Basic and acidic residues" evidence="5">
    <location>
        <begin position="681"/>
        <end position="701"/>
    </location>
</feature>
<feature type="compositionally biased region" description="Basic and acidic residues" evidence="5">
    <location>
        <begin position="172"/>
        <end position="187"/>
    </location>
</feature>
<dbReference type="SMART" id="SM00356">
    <property type="entry name" value="ZnF_C3H1"/>
    <property type="match status" value="2"/>
</dbReference>
<dbReference type="InterPro" id="IPR000571">
    <property type="entry name" value="Znf_CCCH"/>
</dbReference>
<evidence type="ECO:0000259" key="6">
    <source>
        <dbReference type="PROSITE" id="PS50103"/>
    </source>
</evidence>
<evidence type="ECO:0000256" key="1">
    <source>
        <dbReference type="ARBA" id="ARBA00022723"/>
    </source>
</evidence>
<reference evidence="7" key="1">
    <citation type="submission" date="2021-01" db="UniProtKB">
        <authorList>
            <consortium name="EnsemblPlants"/>
        </authorList>
    </citation>
    <scope>IDENTIFICATION</scope>
</reference>
<keyword evidence="8" id="KW-1185">Reference proteome</keyword>
<evidence type="ECO:0000256" key="4">
    <source>
        <dbReference type="PROSITE-ProRule" id="PRU00723"/>
    </source>
</evidence>
<feature type="zinc finger region" description="C3H1-type" evidence="4">
    <location>
        <begin position="110"/>
        <end position="137"/>
    </location>
</feature>
<dbReference type="PROSITE" id="PS50103">
    <property type="entry name" value="ZF_C3H1"/>
    <property type="match status" value="2"/>
</dbReference>
<evidence type="ECO:0000256" key="5">
    <source>
        <dbReference type="SAM" id="MobiDB-lite"/>
    </source>
</evidence>